<feature type="coiled-coil region" evidence="1">
    <location>
        <begin position="229"/>
        <end position="260"/>
    </location>
</feature>
<keyword evidence="5" id="KW-1185">Reference proteome</keyword>
<keyword evidence="3" id="KW-1133">Transmembrane helix</keyword>
<keyword evidence="3" id="KW-0812">Transmembrane</keyword>
<dbReference type="EMBL" id="AP028215">
    <property type="protein sequence ID" value="BEI91885.1"/>
    <property type="molecule type" value="Genomic_DNA"/>
</dbReference>
<feature type="region of interest" description="Disordered" evidence="2">
    <location>
        <begin position="1"/>
        <end position="90"/>
    </location>
</feature>
<evidence type="ECO:0000313" key="4">
    <source>
        <dbReference type="EMBL" id="BEI91885.1"/>
    </source>
</evidence>
<keyword evidence="1" id="KW-0175">Coiled coil</keyword>
<accession>A0AA48L4P2</accession>
<reference evidence="4" key="1">
    <citation type="journal article" date="2023" name="BMC Genomics">
        <title>Chromosome-level genome assemblies of Cutaneotrichosporon spp. (Trichosporonales, Basidiomycota) reveal imbalanced evolution between nucleotide sequences and chromosome synteny.</title>
        <authorList>
            <person name="Kobayashi Y."/>
            <person name="Kayamori A."/>
            <person name="Aoki K."/>
            <person name="Shiwa Y."/>
            <person name="Matsutani M."/>
            <person name="Fujita N."/>
            <person name="Sugita T."/>
            <person name="Iwasaki W."/>
            <person name="Tanaka N."/>
            <person name="Takashima M."/>
        </authorList>
    </citation>
    <scope>NUCLEOTIDE SEQUENCE</scope>
    <source>
        <strain evidence="4">HIS019</strain>
    </source>
</reference>
<feature type="transmembrane region" description="Helical" evidence="3">
    <location>
        <begin position="263"/>
        <end position="281"/>
    </location>
</feature>
<feature type="compositionally biased region" description="Low complexity" evidence="2">
    <location>
        <begin position="19"/>
        <end position="38"/>
    </location>
</feature>
<keyword evidence="3" id="KW-0472">Membrane</keyword>
<evidence type="ECO:0000256" key="1">
    <source>
        <dbReference type="SAM" id="Coils"/>
    </source>
</evidence>
<dbReference type="GeneID" id="85495755"/>
<evidence type="ECO:0000256" key="2">
    <source>
        <dbReference type="SAM" id="MobiDB-lite"/>
    </source>
</evidence>
<proteinExistence type="predicted"/>
<dbReference type="AlphaFoldDB" id="A0AA48L4P2"/>
<sequence>MFNPHLILGSPITEHRRPPLASSSLSSSRPTSPTTARRNLTVPQLIRPSRLHPTPPESPSALPPLPHTAPAPEFPLSRQSSESAPVEEDVQEIRHPLQDEIDRLNAQCKAHEQRFRSSKSSFEHRVFSEFPSALGRLGDLDARAEKSTAELYSAMNTAEPKLRARLQALIDERDEDVEEMHKRTTPWMTFEAELNVPKRAPVETGKAKGIGKIARISTGQGEADDLAPLAKFEQMADEVEEYLQEELARLERKIDIENLKRAVGFWTVLSLVAIILVYYVGHTIWRTACRITGWCQV</sequence>
<dbReference type="RefSeq" id="XP_060457150.1">
    <property type="nucleotide sequence ID" value="XM_060600570.1"/>
</dbReference>
<protein>
    <submittedName>
        <fullName evidence="4">Uncharacterized protein</fullName>
    </submittedName>
</protein>
<name>A0AA48L4P2_9TREE</name>
<evidence type="ECO:0000256" key="3">
    <source>
        <dbReference type="SAM" id="Phobius"/>
    </source>
</evidence>
<evidence type="ECO:0000313" key="5">
    <source>
        <dbReference type="Proteomes" id="UP001233271"/>
    </source>
</evidence>
<gene>
    <name evidence="4" type="ORF">CcaverHIS019_0407050</name>
</gene>
<dbReference type="KEGG" id="ccac:CcaHIS019_0407050"/>
<dbReference type="Proteomes" id="UP001233271">
    <property type="component" value="Chromosome 4"/>
</dbReference>
<feature type="compositionally biased region" description="Pro residues" evidence="2">
    <location>
        <begin position="53"/>
        <end position="73"/>
    </location>
</feature>
<organism evidence="4 5">
    <name type="scientific">Cutaneotrichosporon cavernicola</name>
    <dbReference type="NCBI Taxonomy" id="279322"/>
    <lineage>
        <taxon>Eukaryota</taxon>
        <taxon>Fungi</taxon>
        <taxon>Dikarya</taxon>
        <taxon>Basidiomycota</taxon>
        <taxon>Agaricomycotina</taxon>
        <taxon>Tremellomycetes</taxon>
        <taxon>Trichosporonales</taxon>
        <taxon>Trichosporonaceae</taxon>
        <taxon>Cutaneotrichosporon</taxon>
    </lineage>
</organism>